<evidence type="ECO:0000313" key="5">
    <source>
        <dbReference type="Proteomes" id="UP000774958"/>
    </source>
</evidence>
<keyword evidence="1" id="KW-0472">Membrane</keyword>
<evidence type="ECO:0000313" key="4">
    <source>
        <dbReference type="Proteomes" id="UP000058114"/>
    </source>
</evidence>
<gene>
    <name evidence="3" type="ORF">LA374_08875</name>
    <name evidence="2" type="ORF">WL1483_504</name>
</gene>
<dbReference type="RefSeq" id="WP_082177880.1">
    <property type="nucleotide sequence ID" value="NZ_CDDB01000011.1"/>
</dbReference>
<keyword evidence="1" id="KW-0812">Transmembrane</keyword>
<dbReference type="KEGG" id="asr:WL1483_504"/>
<dbReference type="Proteomes" id="UP000774958">
    <property type="component" value="Unassembled WGS sequence"/>
</dbReference>
<dbReference type="EMBL" id="CP013067">
    <property type="protein sequence ID" value="ALP39923.1"/>
    <property type="molecule type" value="Genomic_DNA"/>
</dbReference>
<keyword evidence="5" id="KW-1185">Reference proteome</keyword>
<dbReference type="Proteomes" id="UP000058114">
    <property type="component" value="Chromosome"/>
</dbReference>
<evidence type="ECO:0000256" key="1">
    <source>
        <dbReference type="SAM" id="Phobius"/>
    </source>
</evidence>
<dbReference type="InterPro" id="IPR021494">
    <property type="entry name" value="DUF3149"/>
</dbReference>
<dbReference type="Pfam" id="PF11346">
    <property type="entry name" value="DUF3149"/>
    <property type="match status" value="1"/>
</dbReference>
<organism evidence="2 4">
    <name type="scientific">Aeromonas schubertii</name>
    <dbReference type="NCBI Taxonomy" id="652"/>
    <lineage>
        <taxon>Bacteria</taxon>
        <taxon>Pseudomonadati</taxon>
        <taxon>Pseudomonadota</taxon>
        <taxon>Gammaproteobacteria</taxon>
        <taxon>Aeromonadales</taxon>
        <taxon>Aeromonadaceae</taxon>
        <taxon>Aeromonas</taxon>
    </lineage>
</organism>
<evidence type="ECO:0000313" key="2">
    <source>
        <dbReference type="EMBL" id="ALP39923.1"/>
    </source>
</evidence>
<reference evidence="2 4" key="2">
    <citation type="journal article" date="2016" name="Genome Announc.">
        <title>Complete Genome Sequence of the Highly Virulent Aeromonas schubertii Strain WL1483, Isolated from Diseased Snakehead Fish (Channa argus) in China.</title>
        <authorList>
            <person name="Liu L."/>
            <person name="Li N."/>
            <person name="Zhang D."/>
            <person name="Fu X."/>
            <person name="Shi C."/>
            <person name="Lin Q."/>
            <person name="Hao G."/>
        </authorList>
    </citation>
    <scope>NUCLEOTIDE SEQUENCE [LARGE SCALE GENOMIC DNA]</scope>
    <source>
        <strain evidence="2 4">WL1483</strain>
    </source>
</reference>
<feature type="transmembrane region" description="Helical" evidence="1">
    <location>
        <begin position="15"/>
        <end position="37"/>
    </location>
</feature>
<dbReference type="PATRIC" id="fig|652.5.peg.1258"/>
<reference evidence="4" key="1">
    <citation type="submission" date="2015-10" db="EMBL/GenBank/DDBJ databases">
        <title>Complete Genome Sequence of Aeromonas schubertii strain WL1483.</title>
        <authorList>
            <person name="Liu L."/>
        </authorList>
    </citation>
    <scope>NUCLEOTIDE SEQUENCE [LARGE SCALE GENOMIC DNA]</scope>
    <source>
        <strain evidence="4">WL1483</strain>
    </source>
</reference>
<accession>A0A0S2SE00</accession>
<dbReference type="OrthoDB" id="6388826at2"/>
<name>A0A0S2SE00_9GAMM</name>
<reference evidence="3 5" key="3">
    <citation type="submission" date="2021-09" db="EMBL/GenBank/DDBJ databases">
        <title>Aeromonas schubertii isolated from Asian sea bass.</title>
        <authorList>
            <person name="Pinpimai K."/>
        </authorList>
    </citation>
    <scope>NUCLEOTIDE SEQUENCE [LARGE SCALE GENOMIC DNA]</scope>
    <source>
        <strain evidence="3 5">CHULA2021a</strain>
    </source>
</reference>
<protein>
    <submittedName>
        <fullName evidence="3">DUF3149 domain-containing protein</fullName>
    </submittedName>
</protein>
<proteinExistence type="predicted"/>
<evidence type="ECO:0000313" key="3">
    <source>
        <dbReference type="EMBL" id="MBZ6066321.1"/>
    </source>
</evidence>
<dbReference type="EMBL" id="JAIRBT010000009">
    <property type="protein sequence ID" value="MBZ6066321.1"/>
    <property type="molecule type" value="Genomic_DNA"/>
</dbReference>
<keyword evidence="1" id="KW-1133">Transmembrane helix</keyword>
<sequence length="48" mass="5706">MEFWMQLMFGNDVGLMSMLVIIFTILLVCFYAGYFIYKINHDEPKQGH</sequence>
<dbReference type="AlphaFoldDB" id="A0A0S2SE00"/>